<sequence length="516" mass="57201">MEVLFLFSKLADLAFRALLLLLMALGHAVLAMGRLVWRRRSISHGSARWALWREVWWGKAWGGRTGLIVGKYWGRFLRFKNDGYALVFAKTRSGKGAGIVVPNLLTWPGSVICTDPKSENLAITGRARADRGEVFSLNVIEPELSDGFNPLDFVRIGTVHEADDAAELAHLLVTPDPTGKHWDSRAGNLLKALILYVCHRYADTPELRNLAKVRSLVALGWDGLQGVLEEASQMGPPSLRETARGFAGSGGTDEARSILSNADKATDLWSADRPAGMVSMTSSFDFRDFNRRTMSCFICVDEEKLGVYAGFMRMMMGCALIAMTRAKAEPAPKVPTLLMIDEAAALGRLEPLETGVGYLAAYARMVMVFQDVDQLERTYPKASSIMANASCKVVFGINDLNSARVLADTIGQTTTYSRSAGRSQRGAIGHDQRNEGEAESGRHLIDASEIMRLKPRQCIVFLSDAVRRPILARKIRYWKVLRWRGKWDRWRTGSVVELPRDHDATPPFSEPLENAA</sequence>
<keyword evidence="5 8" id="KW-1133">Transmembrane helix</keyword>
<evidence type="ECO:0000256" key="4">
    <source>
        <dbReference type="ARBA" id="ARBA00022692"/>
    </source>
</evidence>
<gene>
    <name evidence="9" type="ORF">LZD57_23360</name>
</gene>
<keyword evidence="3" id="KW-1003">Cell membrane</keyword>
<evidence type="ECO:0000256" key="8">
    <source>
        <dbReference type="SAM" id="Phobius"/>
    </source>
</evidence>
<feature type="region of interest" description="Disordered" evidence="7">
    <location>
        <begin position="416"/>
        <end position="441"/>
    </location>
</feature>
<feature type="region of interest" description="Disordered" evidence="7">
    <location>
        <begin position="232"/>
        <end position="253"/>
    </location>
</feature>
<dbReference type="RefSeq" id="WP_233722002.1">
    <property type="nucleotide sequence ID" value="NZ_JAJUWU010000034.1"/>
</dbReference>
<dbReference type="InterPro" id="IPR027417">
    <property type="entry name" value="P-loop_NTPase"/>
</dbReference>
<dbReference type="Pfam" id="PF02534">
    <property type="entry name" value="T4SS-DNA_transf"/>
    <property type="match status" value="1"/>
</dbReference>
<dbReference type="InterPro" id="IPR051539">
    <property type="entry name" value="T4SS-coupling_protein"/>
</dbReference>
<dbReference type="PANTHER" id="PTHR37937:SF1">
    <property type="entry name" value="CONJUGATIVE TRANSFER: DNA TRANSPORT"/>
    <property type="match status" value="1"/>
</dbReference>
<dbReference type="Gene3D" id="3.40.50.300">
    <property type="entry name" value="P-loop containing nucleotide triphosphate hydrolases"/>
    <property type="match status" value="1"/>
</dbReference>
<evidence type="ECO:0000256" key="6">
    <source>
        <dbReference type="ARBA" id="ARBA00023136"/>
    </source>
</evidence>
<keyword evidence="6 8" id="KW-0472">Membrane</keyword>
<evidence type="ECO:0000313" key="9">
    <source>
        <dbReference type="EMBL" id="MCE7030931.1"/>
    </source>
</evidence>
<comment type="similarity">
    <text evidence="2">Belongs to the VirD4/TraG family.</text>
</comment>
<protein>
    <submittedName>
        <fullName evidence="9">Type IV secretory system conjugative DNA transfer family protein</fullName>
    </submittedName>
</protein>
<dbReference type="GO" id="GO:0005886">
    <property type="term" value="C:plasma membrane"/>
    <property type="evidence" value="ECO:0007669"/>
    <property type="project" value="UniProtKB-SubCell"/>
</dbReference>
<comment type="subcellular location">
    <subcellularLocation>
        <location evidence="1">Cell membrane</location>
        <topology evidence="1">Multi-pass membrane protein</topology>
    </subcellularLocation>
</comment>
<dbReference type="PANTHER" id="PTHR37937">
    <property type="entry name" value="CONJUGATIVE TRANSFER: DNA TRANSPORT"/>
    <property type="match status" value="1"/>
</dbReference>
<dbReference type="SUPFAM" id="SSF52540">
    <property type="entry name" value="P-loop containing nucleoside triphosphate hydrolases"/>
    <property type="match status" value="1"/>
</dbReference>
<evidence type="ECO:0000256" key="7">
    <source>
        <dbReference type="SAM" id="MobiDB-lite"/>
    </source>
</evidence>
<evidence type="ECO:0000256" key="3">
    <source>
        <dbReference type="ARBA" id="ARBA00022475"/>
    </source>
</evidence>
<evidence type="ECO:0000256" key="1">
    <source>
        <dbReference type="ARBA" id="ARBA00004651"/>
    </source>
</evidence>
<dbReference type="Proteomes" id="UP001139035">
    <property type="component" value="Unassembled WGS sequence"/>
</dbReference>
<dbReference type="AlphaFoldDB" id="A0A9X1P5N0"/>
<dbReference type="CDD" id="cd01127">
    <property type="entry name" value="TrwB_TraG_TraD_VirD4"/>
    <property type="match status" value="2"/>
</dbReference>
<comment type="caution">
    <text evidence="9">The sequence shown here is derived from an EMBL/GenBank/DDBJ whole genome shotgun (WGS) entry which is preliminary data.</text>
</comment>
<dbReference type="InterPro" id="IPR003688">
    <property type="entry name" value="TraG/VirD4"/>
</dbReference>
<evidence type="ECO:0000313" key="10">
    <source>
        <dbReference type="Proteomes" id="UP001139035"/>
    </source>
</evidence>
<proteinExistence type="inferred from homology"/>
<accession>A0A9X1P5N0</accession>
<name>A0A9X1P5N0_9HYPH</name>
<keyword evidence="10" id="KW-1185">Reference proteome</keyword>
<dbReference type="EMBL" id="JAJUWU010000034">
    <property type="protein sequence ID" value="MCE7030931.1"/>
    <property type="molecule type" value="Genomic_DNA"/>
</dbReference>
<feature type="transmembrane region" description="Helical" evidence="8">
    <location>
        <begin position="13"/>
        <end position="37"/>
    </location>
</feature>
<feature type="compositionally biased region" description="Basic and acidic residues" evidence="7">
    <location>
        <begin position="428"/>
        <end position="441"/>
    </location>
</feature>
<reference evidence="9" key="1">
    <citation type="submission" date="2022-01" db="EMBL/GenBank/DDBJ databases">
        <title>Jiella avicenniae sp. nov., a novel endophytic bacterium isolated from bark of Avicennia marina.</title>
        <authorList>
            <person name="Tuo L."/>
        </authorList>
    </citation>
    <scope>NUCLEOTIDE SEQUENCE</scope>
    <source>
        <strain evidence="9">CBK1P-4</strain>
    </source>
</reference>
<organism evidence="9 10">
    <name type="scientific">Jiella avicenniae</name>
    <dbReference type="NCBI Taxonomy" id="2907202"/>
    <lineage>
        <taxon>Bacteria</taxon>
        <taxon>Pseudomonadati</taxon>
        <taxon>Pseudomonadota</taxon>
        <taxon>Alphaproteobacteria</taxon>
        <taxon>Hyphomicrobiales</taxon>
        <taxon>Aurantimonadaceae</taxon>
        <taxon>Jiella</taxon>
    </lineage>
</organism>
<keyword evidence="4 8" id="KW-0812">Transmembrane</keyword>
<evidence type="ECO:0000256" key="2">
    <source>
        <dbReference type="ARBA" id="ARBA00008806"/>
    </source>
</evidence>
<evidence type="ECO:0000256" key="5">
    <source>
        <dbReference type="ARBA" id="ARBA00022989"/>
    </source>
</evidence>